<dbReference type="KEGG" id="fmr:Fuma_03730"/>
<sequence length="172" mass="18848">MDSELYEQVDPLIDDVADQIGELIDGDQLAVLKAKLAEICGCLPGEFSASLDISLRITDPEGLTLPLLQTGMTSFDGTEPQQVWGDSTPQDYVVFGDVVVVPNDYCPQCWAEWRFKQRNPKCPGCGLQLGREVKILLDSGICPHCERGTVSAGNPVCVECNNRVNLDYVVWG</sequence>
<dbReference type="OrthoDB" id="277685at2"/>
<accession>A0A1P8WJ97</accession>
<proteinExistence type="predicted"/>
<dbReference type="RefSeq" id="WP_077025465.1">
    <property type="nucleotide sequence ID" value="NZ_CP017641.1"/>
</dbReference>
<dbReference type="EMBL" id="CP017641">
    <property type="protein sequence ID" value="APZ94108.1"/>
    <property type="molecule type" value="Genomic_DNA"/>
</dbReference>
<dbReference type="Proteomes" id="UP000187735">
    <property type="component" value="Chromosome"/>
</dbReference>
<protein>
    <submittedName>
        <fullName evidence="1">Uncharacterized protein</fullName>
    </submittedName>
</protein>
<dbReference type="AlphaFoldDB" id="A0A1P8WJ97"/>
<evidence type="ECO:0000313" key="1">
    <source>
        <dbReference type="EMBL" id="APZ94108.1"/>
    </source>
</evidence>
<evidence type="ECO:0000313" key="2">
    <source>
        <dbReference type="Proteomes" id="UP000187735"/>
    </source>
</evidence>
<reference evidence="1 2" key="1">
    <citation type="journal article" date="2016" name="Front. Microbiol.">
        <title>Fuerstia marisgermanicae gen. nov., sp. nov., an Unusual Member of the Phylum Planctomycetes from the German Wadden Sea.</title>
        <authorList>
            <person name="Kohn T."/>
            <person name="Heuer A."/>
            <person name="Jogler M."/>
            <person name="Vollmers J."/>
            <person name="Boedeker C."/>
            <person name="Bunk B."/>
            <person name="Rast P."/>
            <person name="Borchert D."/>
            <person name="Glockner I."/>
            <person name="Freese H.M."/>
            <person name="Klenk H.P."/>
            <person name="Overmann J."/>
            <person name="Kaster A.K."/>
            <person name="Rohde M."/>
            <person name="Wiegand S."/>
            <person name="Jogler C."/>
        </authorList>
    </citation>
    <scope>NUCLEOTIDE SEQUENCE [LARGE SCALE GENOMIC DNA]</scope>
    <source>
        <strain evidence="1 2">NH11</strain>
    </source>
</reference>
<name>A0A1P8WJ97_9PLAN</name>
<organism evidence="1 2">
    <name type="scientific">Fuerstiella marisgermanici</name>
    <dbReference type="NCBI Taxonomy" id="1891926"/>
    <lineage>
        <taxon>Bacteria</taxon>
        <taxon>Pseudomonadati</taxon>
        <taxon>Planctomycetota</taxon>
        <taxon>Planctomycetia</taxon>
        <taxon>Planctomycetales</taxon>
        <taxon>Planctomycetaceae</taxon>
        <taxon>Fuerstiella</taxon>
    </lineage>
</organism>
<gene>
    <name evidence="1" type="ORF">Fuma_03730</name>
</gene>
<keyword evidence="2" id="KW-1185">Reference proteome</keyword>